<feature type="domain" description="NADH:quinone oxidoreductase/Mrp antiporter transmembrane" evidence="19">
    <location>
        <begin position="95"/>
        <end position="375"/>
    </location>
</feature>
<evidence type="ECO:0000256" key="8">
    <source>
        <dbReference type="ARBA" id="ARBA00022692"/>
    </source>
</evidence>
<evidence type="ECO:0000256" key="14">
    <source>
        <dbReference type="ARBA" id="ARBA00023128"/>
    </source>
</evidence>
<evidence type="ECO:0000256" key="12">
    <source>
        <dbReference type="ARBA" id="ARBA00023027"/>
    </source>
</evidence>
<feature type="transmembrane region" description="Helical" evidence="17">
    <location>
        <begin position="410"/>
        <end position="435"/>
    </location>
</feature>
<evidence type="ECO:0000256" key="6">
    <source>
        <dbReference type="ARBA" id="ARBA00022448"/>
    </source>
</evidence>
<dbReference type="CTD" id="4538"/>
<feature type="transmembrane region" description="Helical" evidence="17">
    <location>
        <begin position="169"/>
        <end position="192"/>
    </location>
</feature>
<evidence type="ECO:0000259" key="19">
    <source>
        <dbReference type="Pfam" id="PF00361"/>
    </source>
</evidence>
<comment type="similarity">
    <text evidence="3 17">Belongs to the complex I subunit 4 family.</text>
</comment>
<keyword evidence="13 17" id="KW-0830">Ubiquinone</keyword>
<comment type="function">
    <text evidence="17">Core subunit of the mitochondrial membrane respiratory chain NADH dehydrogenase (Complex I) which catalyzes electron transfer from NADH through the respiratory chain, using ubiquinone as an electron acceptor. Essential for the catalytic activity and assembly of complex I.</text>
</comment>
<gene>
    <name evidence="20" type="primary">ND4</name>
</gene>
<keyword evidence="9" id="KW-1278">Translocase</keyword>
<dbReference type="GO" id="GO:0048039">
    <property type="term" value="F:ubiquinone binding"/>
    <property type="evidence" value="ECO:0007669"/>
    <property type="project" value="TreeGrafter"/>
</dbReference>
<comment type="subcellular location">
    <subcellularLocation>
        <location evidence="2 17">Mitochondrion membrane</location>
        <topology evidence="2 17">Multi-pass membrane protein</topology>
    </subcellularLocation>
</comment>
<dbReference type="PANTHER" id="PTHR43507">
    <property type="entry name" value="NADH-UBIQUINONE OXIDOREDUCTASE CHAIN 4"/>
    <property type="match status" value="1"/>
</dbReference>
<protein>
    <recommendedName>
        <fullName evidence="5 17">NADH-ubiquinone oxidoreductase chain 4</fullName>
        <ecNumber evidence="4 17">7.1.1.2</ecNumber>
    </recommendedName>
</protein>
<dbReference type="RefSeq" id="YP_004842316.1">
    <property type="nucleotide sequence ID" value="NC_015998.1"/>
</dbReference>
<evidence type="ECO:0000256" key="11">
    <source>
        <dbReference type="ARBA" id="ARBA00022989"/>
    </source>
</evidence>
<dbReference type="Pfam" id="PF00361">
    <property type="entry name" value="Proton_antipo_M"/>
    <property type="match status" value="1"/>
</dbReference>
<comment type="function">
    <text evidence="1">Core subunit of the mitochondrial membrane respiratory chain NADH dehydrogenase (Complex I) that is believed to belong to the minimal assembly required for catalysis. Complex I functions in the transfer of electrons from NADH to the respiratory chain. The immediate electron acceptor for the enzyme is believed to be ubiquinone.</text>
</comment>
<organism evidence="20">
    <name type="scientific">Anaticola crassicornis</name>
    <name type="common">slender duck louse</name>
    <dbReference type="NCBI Taxonomy" id="160206"/>
    <lineage>
        <taxon>Eukaryota</taxon>
        <taxon>Metazoa</taxon>
        <taxon>Ecdysozoa</taxon>
        <taxon>Arthropoda</taxon>
        <taxon>Hexapoda</taxon>
        <taxon>Insecta</taxon>
        <taxon>Pterygota</taxon>
        <taxon>Neoptera</taxon>
        <taxon>Paraneoptera</taxon>
        <taxon>Psocodea</taxon>
        <taxon>Troctomorpha</taxon>
        <taxon>Phthiraptera</taxon>
        <taxon>Ischnocera</taxon>
        <taxon>Philopteridae</taxon>
        <taxon>Anaticola</taxon>
    </lineage>
</organism>
<keyword evidence="14 17" id="KW-0496">Mitochondrion</keyword>
<dbReference type="EMBL" id="JN121999">
    <property type="protein sequence ID" value="AEM23856.1"/>
    <property type="molecule type" value="Genomic_DNA"/>
</dbReference>
<evidence type="ECO:0000256" key="3">
    <source>
        <dbReference type="ARBA" id="ARBA00009025"/>
    </source>
</evidence>
<evidence type="ECO:0000256" key="4">
    <source>
        <dbReference type="ARBA" id="ARBA00012944"/>
    </source>
</evidence>
<dbReference type="InterPro" id="IPR003918">
    <property type="entry name" value="NADH_UbQ_OxRdtase"/>
</dbReference>
<comment type="catalytic activity">
    <reaction evidence="16 17">
        <text>a ubiquinone + NADH + 5 H(+)(in) = a ubiquinol + NAD(+) + 4 H(+)(out)</text>
        <dbReference type="Rhea" id="RHEA:29091"/>
        <dbReference type="Rhea" id="RHEA-COMP:9565"/>
        <dbReference type="Rhea" id="RHEA-COMP:9566"/>
        <dbReference type="ChEBI" id="CHEBI:15378"/>
        <dbReference type="ChEBI" id="CHEBI:16389"/>
        <dbReference type="ChEBI" id="CHEBI:17976"/>
        <dbReference type="ChEBI" id="CHEBI:57540"/>
        <dbReference type="ChEBI" id="CHEBI:57945"/>
        <dbReference type="EC" id="7.1.1.2"/>
    </reaction>
</comment>
<sequence length="478" mass="55411">MMFMIGLIILMMLQLLKSVNMKEVIPSISMMFLLIFSEYSNITSELFFMDESSKNMILLTLFLYIILSMMTFDKGKFMIILLSFLIMFLFFMSSTYIMMFIMFECSLLPIMLLINMYGNQPERIMAVRYMMMYTTLTSVPLFVTIIYLLNKEFSFIVFHQLTMDMPVSMFMLISLLLAFLVKIPMFLVHTWLPKAHVEAPMEGSIILAGIMLKMGVFGVIRMMMEFYCLSMLTKSILMMIFLVGCILSSWISISVDDMKMNVAFSSISHMNFVMAGLMTNKVLSLKSCILVMLSHGLCSALMFFLVTVYYYKTNSRSFIVSKGVMAQYPTMVMVFFFTWVMNMACPPSVSFFGELMCMSSLIMYSVITLPLMMVFIIINSFFCIFSFGIMCHSNVKIQFKDQINSLMDKLTTWSLLAPLMVMFISLEMIICKYIKMFTLVMGFSILEKSSHQLGLIYYLADVYSEDLISLEFLYYKYI</sequence>
<keyword evidence="15 17" id="KW-0472">Membrane</keyword>
<feature type="chain" id="PRO_5003412284" description="NADH-ubiquinone oxidoreductase chain 4" evidence="18">
    <location>
        <begin position="19"/>
        <end position="478"/>
    </location>
</feature>
<feature type="transmembrane region" description="Helical" evidence="17">
    <location>
        <begin position="130"/>
        <end position="149"/>
    </location>
</feature>
<dbReference type="InterPro" id="IPR001750">
    <property type="entry name" value="ND/Mrp_TM"/>
</dbReference>
<keyword evidence="8 17" id="KW-0812">Transmembrane</keyword>
<feature type="transmembrane region" description="Helical" evidence="17">
    <location>
        <begin position="361"/>
        <end position="389"/>
    </location>
</feature>
<evidence type="ECO:0000256" key="15">
    <source>
        <dbReference type="ARBA" id="ARBA00023136"/>
    </source>
</evidence>
<feature type="transmembrane region" description="Helical" evidence="17">
    <location>
        <begin position="289"/>
        <end position="311"/>
    </location>
</feature>
<keyword evidence="10 17" id="KW-0249">Electron transport</keyword>
<evidence type="ECO:0000256" key="16">
    <source>
        <dbReference type="ARBA" id="ARBA00049551"/>
    </source>
</evidence>
<keyword evidence="7 17" id="KW-0679">Respiratory chain</keyword>
<keyword evidence="11 17" id="KW-1133">Transmembrane helix</keyword>
<accession>G1EN54</accession>
<dbReference type="GO" id="GO:0008137">
    <property type="term" value="F:NADH dehydrogenase (ubiquinone) activity"/>
    <property type="evidence" value="ECO:0007669"/>
    <property type="project" value="UniProtKB-UniRule"/>
</dbReference>
<evidence type="ECO:0000256" key="10">
    <source>
        <dbReference type="ARBA" id="ARBA00022982"/>
    </source>
</evidence>
<evidence type="ECO:0000256" key="7">
    <source>
        <dbReference type="ARBA" id="ARBA00022660"/>
    </source>
</evidence>
<keyword evidence="12 17" id="KW-0520">NAD</keyword>
<dbReference type="GO" id="GO:0031966">
    <property type="term" value="C:mitochondrial membrane"/>
    <property type="evidence" value="ECO:0007669"/>
    <property type="project" value="UniProtKB-SubCell"/>
</dbReference>
<dbReference type="EC" id="7.1.1.2" evidence="4 17"/>
<dbReference type="PANTHER" id="PTHR43507:SF20">
    <property type="entry name" value="NADH-UBIQUINONE OXIDOREDUCTASE CHAIN 4"/>
    <property type="match status" value="1"/>
</dbReference>
<keyword evidence="18" id="KW-0732">Signal</keyword>
<feature type="transmembrane region" description="Helical" evidence="17">
    <location>
        <begin position="77"/>
        <end position="93"/>
    </location>
</feature>
<proteinExistence type="inferred from homology"/>
<dbReference type="GO" id="GO:0003954">
    <property type="term" value="F:NADH dehydrogenase activity"/>
    <property type="evidence" value="ECO:0007669"/>
    <property type="project" value="TreeGrafter"/>
</dbReference>
<dbReference type="GO" id="GO:0015990">
    <property type="term" value="P:electron transport coupled proton transport"/>
    <property type="evidence" value="ECO:0007669"/>
    <property type="project" value="TreeGrafter"/>
</dbReference>
<dbReference type="AlphaFoldDB" id="G1EN54"/>
<dbReference type="PRINTS" id="PR01437">
    <property type="entry name" value="NUOXDRDTASE4"/>
</dbReference>
<reference evidence="20" key="1">
    <citation type="journal article" date="2011" name="BMC Genomics">
        <title>Mitochondrial genome deletions and minicircles are common in lice (Insecta: Phthiraptera).</title>
        <authorList>
            <person name="Cameron S.L."/>
            <person name="Yoshizawa K."/>
            <person name="Mizukoshi A."/>
            <person name="Whiting M.F."/>
            <person name="Johnson K.P."/>
        </authorList>
    </citation>
    <scope>NUCLEOTIDE SEQUENCE</scope>
</reference>
<feature type="transmembrane region" description="Helical" evidence="17">
    <location>
        <begin position="56"/>
        <end position="72"/>
    </location>
</feature>
<evidence type="ECO:0000256" key="18">
    <source>
        <dbReference type="SAM" id="SignalP"/>
    </source>
</evidence>
<feature type="transmembrane region" description="Helical" evidence="17">
    <location>
        <begin position="323"/>
        <end position="341"/>
    </location>
</feature>
<feature type="transmembrane region" description="Helical" evidence="17">
    <location>
        <begin position="236"/>
        <end position="255"/>
    </location>
</feature>
<dbReference type="GeneID" id="11123343"/>
<feature type="transmembrane region" description="Helical" evidence="17">
    <location>
        <begin position="204"/>
        <end position="224"/>
    </location>
</feature>
<name>G1EN54_9NEOP</name>
<evidence type="ECO:0000256" key="1">
    <source>
        <dbReference type="ARBA" id="ARBA00003257"/>
    </source>
</evidence>
<evidence type="ECO:0000256" key="13">
    <source>
        <dbReference type="ARBA" id="ARBA00023075"/>
    </source>
</evidence>
<dbReference type="GO" id="GO:0042773">
    <property type="term" value="P:ATP synthesis coupled electron transport"/>
    <property type="evidence" value="ECO:0007669"/>
    <property type="project" value="InterPro"/>
</dbReference>
<evidence type="ECO:0000313" key="20">
    <source>
        <dbReference type="EMBL" id="AEM23856.1"/>
    </source>
</evidence>
<evidence type="ECO:0000256" key="17">
    <source>
        <dbReference type="RuleBase" id="RU003297"/>
    </source>
</evidence>
<evidence type="ECO:0000256" key="5">
    <source>
        <dbReference type="ARBA" id="ARBA00021006"/>
    </source>
</evidence>
<keyword evidence="6 17" id="KW-0813">Transport</keyword>
<geneLocation type="mitochondrion" evidence="20"/>
<feature type="signal peptide" evidence="18">
    <location>
        <begin position="1"/>
        <end position="18"/>
    </location>
</feature>
<evidence type="ECO:0000256" key="2">
    <source>
        <dbReference type="ARBA" id="ARBA00004225"/>
    </source>
</evidence>
<evidence type="ECO:0000256" key="9">
    <source>
        <dbReference type="ARBA" id="ARBA00022967"/>
    </source>
</evidence>